<evidence type="ECO:0000313" key="1">
    <source>
        <dbReference type="EMBL" id="GJM49846.1"/>
    </source>
</evidence>
<evidence type="ECO:0008006" key="5">
    <source>
        <dbReference type="Google" id="ProtNLM"/>
    </source>
</evidence>
<evidence type="ECO:0000313" key="2">
    <source>
        <dbReference type="EMBL" id="GJM54018.1"/>
    </source>
</evidence>
<comment type="caution">
    <text evidence="1">The sequence shown here is derived from an EMBL/GenBank/DDBJ whole genome shotgun (WGS) entry which is preliminary data.</text>
</comment>
<organism evidence="1 3">
    <name type="scientific">Capnocytophaga catalasegens</name>
    <dbReference type="NCBI Taxonomy" id="1004260"/>
    <lineage>
        <taxon>Bacteria</taxon>
        <taxon>Pseudomonadati</taxon>
        <taxon>Bacteroidota</taxon>
        <taxon>Flavobacteriia</taxon>
        <taxon>Flavobacteriales</taxon>
        <taxon>Flavobacteriaceae</taxon>
        <taxon>Capnocytophaga</taxon>
    </lineage>
</organism>
<name>A0AAV5AVH1_9FLAO</name>
<dbReference type="EMBL" id="BQKA01000014">
    <property type="protein sequence ID" value="GJM49846.1"/>
    <property type="molecule type" value="Genomic_DNA"/>
</dbReference>
<keyword evidence="4" id="KW-1185">Reference proteome</keyword>
<protein>
    <recommendedName>
        <fullName evidence="5">Phage tail protein</fullName>
    </recommendedName>
</protein>
<accession>A0AAV5AVH1</accession>
<dbReference type="RefSeq" id="WP_264846525.1">
    <property type="nucleotide sequence ID" value="NZ_BPMA01000022.1"/>
</dbReference>
<evidence type="ECO:0000313" key="4">
    <source>
        <dbReference type="Proteomes" id="UP001208692"/>
    </source>
</evidence>
<sequence>MAWKETTATAWNGIEFQVGTPGANNAMATSFASIGRIKEMSLETEEGDKKEWKDINGDVVDELTQEGKLIWNVTVKNLNKSNLEKFWDIEEDGPTSTLKIKKMSTSKKYSVKIINTVQNAEVFSAAYCSVTAKPTFGQDDGYLLEIKFTVLDPGNGKEKAVIGQTA</sequence>
<proteinExistence type="predicted"/>
<dbReference type="EMBL" id="BQKB01000059">
    <property type="protein sequence ID" value="GJM54018.1"/>
    <property type="molecule type" value="Genomic_DNA"/>
</dbReference>
<dbReference type="Proteomes" id="UP001207736">
    <property type="component" value="Unassembled WGS sequence"/>
</dbReference>
<gene>
    <name evidence="1" type="ORF">RCZ15_08210</name>
    <name evidence="2" type="ORF">RCZ16_23340</name>
</gene>
<reference evidence="1 4" key="1">
    <citation type="submission" date="2021-11" db="EMBL/GenBank/DDBJ databases">
        <title>Draft genome sequence of Capnocytophaga sp. strain KC07075 isolated from cat oral cavity.</title>
        <authorList>
            <person name="Suzuki M."/>
            <person name="Imaoka K."/>
            <person name="Kimura M."/>
            <person name="Morikawa S."/>
            <person name="Maeda K."/>
        </authorList>
    </citation>
    <scope>NUCLEOTIDE SEQUENCE</scope>
    <source>
        <strain evidence="1">KC07075</strain>
        <strain evidence="2 4">KC07079</strain>
    </source>
</reference>
<evidence type="ECO:0000313" key="3">
    <source>
        <dbReference type="Proteomes" id="UP001207736"/>
    </source>
</evidence>
<dbReference type="AlphaFoldDB" id="A0AAV5AVH1"/>
<dbReference type="Proteomes" id="UP001208692">
    <property type="component" value="Unassembled WGS sequence"/>
</dbReference>